<feature type="compositionally biased region" description="Polar residues" evidence="7">
    <location>
        <begin position="1"/>
        <end position="11"/>
    </location>
</feature>
<dbReference type="GO" id="GO:0000978">
    <property type="term" value="F:RNA polymerase II cis-regulatory region sequence-specific DNA binding"/>
    <property type="evidence" value="ECO:0007669"/>
    <property type="project" value="TreeGrafter"/>
</dbReference>
<dbReference type="HOGENOM" id="CLU_013839_0_0_1"/>
<evidence type="ECO:0000256" key="1">
    <source>
        <dbReference type="ARBA" id="ARBA00004123"/>
    </source>
</evidence>
<dbReference type="InterPro" id="IPR050937">
    <property type="entry name" value="TEC1_TEAD_TF"/>
</dbReference>
<dbReference type="STRING" id="1220924.W2SFR7"/>
<comment type="similarity">
    <text evidence="2">Belongs to the TEC1 family.</text>
</comment>
<feature type="compositionally biased region" description="Polar residues" evidence="7">
    <location>
        <begin position="639"/>
        <end position="659"/>
    </location>
</feature>
<proteinExistence type="inferred from homology"/>
<dbReference type="InterPro" id="IPR038096">
    <property type="entry name" value="TEA/ATTS_sf"/>
</dbReference>
<comment type="subcellular location">
    <subcellularLocation>
        <location evidence="1">Nucleus</location>
    </subcellularLocation>
</comment>
<dbReference type="GO" id="GO:0005667">
    <property type="term" value="C:transcription regulator complex"/>
    <property type="evidence" value="ECO:0007669"/>
    <property type="project" value="TreeGrafter"/>
</dbReference>
<keyword evidence="10" id="KW-1185">Reference proteome</keyword>
<feature type="compositionally biased region" description="Basic residues" evidence="7">
    <location>
        <begin position="996"/>
        <end position="1006"/>
    </location>
</feature>
<feature type="compositionally biased region" description="Low complexity" evidence="7">
    <location>
        <begin position="693"/>
        <end position="712"/>
    </location>
</feature>
<feature type="region of interest" description="Disordered" evidence="7">
    <location>
        <begin position="684"/>
        <end position="722"/>
    </location>
</feature>
<feature type="compositionally biased region" description="Polar residues" evidence="7">
    <location>
        <begin position="758"/>
        <end position="768"/>
    </location>
</feature>
<dbReference type="eggNOG" id="KOG3841">
    <property type="taxonomic scope" value="Eukaryota"/>
</dbReference>
<protein>
    <recommendedName>
        <fullName evidence="8">TEA domain-containing protein</fullName>
    </recommendedName>
</protein>
<feature type="region of interest" description="Disordered" evidence="7">
    <location>
        <begin position="1"/>
        <end position="57"/>
    </location>
</feature>
<dbReference type="EMBL" id="KB822711">
    <property type="protein sequence ID" value="ETN46858.1"/>
    <property type="molecule type" value="Genomic_DNA"/>
</dbReference>
<keyword evidence="3" id="KW-0805">Transcription regulation</keyword>
<evidence type="ECO:0000313" key="10">
    <source>
        <dbReference type="Proteomes" id="UP000030752"/>
    </source>
</evidence>
<gene>
    <name evidence="9" type="ORF">HMPREF1541_01047</name>
</gene>
<dbReference type="PRINTS" id="PR00065">
    <property type="entry name" value="TEADOMAIN"/>
</dbReference>
<feature type="compositionally biased region" description="Polar residues" evidence="7">
    <location>
        <begin position="25"/>
        <end position="38"/>
    </location>
</feature>
<evidence type="ECO:0000259" key="8">
    <source>
        <dbReference type="PROSITE" id="PS51088"/>
    </source>
</evidence>
<dbReference type="PANTHER" id="PTHR11834:SF0">
    <property type="entry name" value="PROTEIN SCALLOPED"/>
    <property type="match status" value="1"/>
</dbReference>
<evidence type="ECO:0000256" key="3">
    <source>
        <dbReference type="ARBA" id="ARBA00023015"/>
    </source>
</evidence>
<accession>W2SFR7</accession>
<dbReference type="PROSITE" id="PS51088">
    <property type="entry name" value="TEA_2"/>
    <property type="match status" value="1"/>
</dbReference>
<feature type="domain" description="TEA" evidence="8">
    <location>
        <begin position="127"/>
        <end position="201"/>
    </location>
</feature>
<name>W2SFR7_CYPE1</name>
<dbReference type="GO" id="GO:0000981">
    <property type="term" value="F:DNA-binding transcription factor activity, RNA polymerase II-specific"/>
    <property type="evidence" value="ECO:0007669"/>
    <property type="project" value="TreeGrafter"/>
</dbReference>
<dbReference type="AlphaFoldDB" id="W2SFR7"/>
<organism evidence="9 10">
    <name type="scientific">Cyphellophora europaea (strain CBS 101466)</name>
    <name type="common">Phialophora europaea</name>
    <dbReference type="NCBI Taxonomy" id="1220924"/>
    <lineage>
        <taxon>Eukaryota</taxon>
        <taxon>Fungi</taxon>
        <taxon>Dikarya</taxon>
        <taxon>Ascomycota</taxon>
        <taxon>Pezizomycotina</taxon>
        <taxon>Eurotiomycetes</taxon>
        <taxon>Chaetothyriomycetidae</taxon>
        <taxon>Chaetothyriales</taxon>
        <taxon>Cyphellophoraceae</taxon>
        <taxon>Cyphellophora</taxon>
    </lineage>
</organism>
<dbReference type="SMART" id="SM00426">
    <property type="entry name" value="TEA"/>
    <property type="match status" value="1"/>
</dbReference>
<keyword evidence="5" id="KW-0539">Nucleus</keyword>
<dbReference type="RefSeq" id="XP_008711570.1">
    <property type="nucleotide sequence ID" value="XM_008713348.1"/>
</dbReference>
<sequence length="1030" mass="114100">MEHWHTNSSAPYQREPGDLTLGSRVLTSSSGNIQTYNPESKDGIENQDPLQLSRRPEPWPKQEIQYPIPEVKLGSNDAHGENLAHLQQRRQNQRDKFYRRRRVDPARPYLQHAKYLQYRARQRCDTGPDGKPVWDDRIEDAFQNALVNIPPMGRRKKSQRGRPHGRNELISEWIFQETGEYRTRKQVSSHIQVLNTLLKDIPEWNALVTASDDRGGGGSEYYSDSIKDMVRSQSISSRHYNRGYSRPAHGSYSMPSGNGYVDRYSCSRLSFKMWVSLPEDISQALHLYTRLQSNSSSSPMPLEDVKNWRNSYPSLRSVMENWTLTDSCDIILLDTSFQLMTDFPPKHSKLGISLELDFMHPSGHNKEALSTLTKWNCVTQIYQHGRLIKETRDMFPGKDLPPGKIRPFFESRWWASTFTTLTEKRKRAEDSESDGAVEVANEASRNFFRGLTVMQEITAEMKSKDVYDTPRLKRMGILLWRFSQAAPEYVGTTTWQKLIPPAEMMDARGETSISDMGLPTMGIDTTMDAAQNADLFTHPQGFMPMQSQQDYDMFDTSMDDLCHDGFMYGQDQLTDFGSFQNDGASFTFESGTGLNGDLSMGYSLPTQEAQHPSEPPSQQSTNLFEMPQIKQQEPDRQLALQSAPQHDSYNPPTEKSGTQPLAKFDMNTHKVLQAQLGAEHYYSQQLDPPQQPPSRRSAHPSPHQHQQASQAQHPPPTPHLDDHDETVRALLAASAMSDLGNSTSASQSSAQANRPSATTASSTKNILATTRPGPPSITYSRAPLTLHAPQPLYIPTSQPFTGAPTPPLTAGSATSSHHHQHLHHPHPHHQPISHPLSAPIRPPLQAHHSFTNVGAMDARTTAQHHRHVPSKPSIGGGASFAAALANLDAYSSSNELAFGVPHHGAYDQPSSASVSGGNAARAAHGNGAMGLGGAGAGEEISRPQSQPVLSVSVPVQIGDGAVGMGMGLGLGAYEPWENVQNEVLGSSGGHGQHQQRQQRQHPHAHQHQQGGSAAYTEVERGVGQGERVRG</sequence>
<feature type="compositionally biased region" description="Basic residues" evidence="7">
    <location>
        <begin position="816"/>
        <end position="831"/>
    </location>
</feature>
<feature type="region of interest" description="Disordered" evidence="7">
    <location>
        <begin position="738"/>
        <end position="781"/>
    </location>
</feature>
<feature type="compositionally biased region" description="Polar residues" evidence="7">
    <location>
        <begin position="604"/>
        <end position="623"/>
    </location>
</feature>
<dbReference type="VEuPathDB" id="FungiDB:HMPREF1541_01047"/>
<feature type="region of interest" description="Disordered" evidence="7">
    <location>
        <begin position="797"/>
        <end position="844"/>
    </location>
</feature>
<evidence type="ECO:0000256" key="2">
    <source>
        <dbReference type="ARBA" id="ARBA00008421"/>
    </source>
</evidence>
<dbReference type="GO" id="GO:0005634">
    <property type="term" value="C:nucleus"/>
    <property type="evidence" value="ECO:0007669"/>
    <property type="project" value="UniProtKB-SubCell"/>
</dbReference>
<keyword evidence="4" id="KW-0804">Transcription</keyword>
<reference evidence="9 10" key="1">
    <citation type="submission" date="2013-03" db="EMBL/GenBank/DDBJ databases">
        <title>The Genome Sequence of Phialophora europaea CBS 101466.</title>
        <authorList>
            <consortium name="The Broad Institute Genomics Platform"/>
            <person name="Cuomo C."/>
            <person name="de Hoog S."/>
            <person name="Gorbushina A."/>
            <person name="Walker B."/>
            <person name="Young S.K."/>
            <person name="Zeng Q."/>
            <person name="Gargeya S."/>
            <person name="Fitzgerald M."/>
            <person name="Haas B."/>
            <person name="Abouelleil A."/>
            <person name="Allen A.W."/>
            <person name="Alvarado L."/>
            <person name="Arachchi H.M."/>
            <person name="Berlin A.M."/>
            <person name="Chapman S.B."/>
            <person name="Gainer-Dewar J."/>
            <person name="Goldberg J."/>
            <person name="Griggs A."/>
            <person name="Gujja S."/>
            <person name="Hansen M."/>
            <person name="Howarth C."/>
            <person name="Imamovic A."/>
            <person name="Ireland A."/>
            <person name="Larimer J."/>
            <person name="McCowan C."/>
            <person name="Murphy C."/>
            <person name="Pearson M."/>
            <person name="Poon T.W."/>
            <person name="Priest M."/>
            <person name="Roberts A."/>
            <person name="Saif S."/>
            <person name="Shea T."/>
            <person name="Sisk P."/>
            <person name="Sykes S."/>
            <person name="Wortman J."/>
            <person name="Nusbaum C."/>
            <person name="Birren B."/>
        </authorList>
    </citation>
    <scope>NUCLEOTIDE SEQUENCE [LARGE SCALE GENOMIC DNA]</scope>
    <source>
        <strain evidence="9 10">CBS 101466</strain>
    </source>
</reference>
<dbReference type="Gene3D" id="6.10.20.40">
    <property type="entry name" value="TEA/ATTS domain"/>
    <property type="match status" value="1"/>
</dbReference>
<evidence type="ECO:0000256" key="5">
    <source>
        <dbReference type="ARBA" id="ARBA00023242"/>
    </source>
</evidence>
<dbReference type="Proteomes" id="UP000030752">
    <property type="component" value="Unassembled WGS sequence"/>
</dbReference>
<dbReference type="PANTHER" id="PTHR11834">
    <property type="entry name" value="TRANSCRIPTIONAL ENHANCER FACTOR TEF RELATED"/>
    <property type="match status" value="1"/>
</dbReference>
<feature type="region of interest" description="Disordered" evidence="7">
    <location>
        <begin position="982"/>
        <end position="1030"/>
    </location>
</feature>
<feature type="compositionally biased region" description="Low complexity" evidence="7">
    <location>
        <begin position="741"/>
        <end position="757"/>
    </location>
</feature>
<evidence type="ECO:0000256" key="4">
    <source>
        <dbReference type="ARBA" id="ARBA00023163"/>
    </source>
</evidence>
<dbReference type="GeneID" id="19968386"/>
<evidence type="ECO:0000313" key="9">
    <source>
        <dbReference type="EMBL" id="ETN46858.1"/>
    </source>
</evidence>
<dbReference type="InterPro" id="IPR000818">
    <property type="entry name" value="TEA/ATTS_dom"/>
</dbReference>
<dbReference type="Pfam" id="PF01285">
    <property type="entry name" value="TEA"/>
    <property type="match status" value="1"/>
</dbReference>
<evidence type="ECO:0000256" key="6">
    <source>
        <dbReference type="PROSITE-ProRule" id="PRU00505"/>
    </source>
</evidence>
<evidence type="ECO:0000256" key="7">
    <source>
        <dbReference type="SAM" id="MobiDB-lite"/>
    </source>
</evidence>
<feature type="DNA-binding region" description="TEA" evidence="6">
    <location>
        <begin position="127"/>
        <end position="201"/>
    </location>
</feature>
<dbReference type="OrthoDB" id="10006572at2759"/>
<feature type="region of interest" description="Disordered" evidence="7">
    <location>
        <begin position="597"/>
        <end position="660"/>
    </location>
</feature>
<dbReference type="InParanoid" id="W2SFR7"/>